<sequence length="339" mass="39441">MPIGCRKDPEEKCHLLIAEDTRWIIEKIYALAVRGVGAAKTSKVLTQEKGSTPGWLNYQRKGTFANIYANAPEGKAYAWTIAQVKSILEDETYIENSVHYRETNISNKNKKRIRKDPSEWVRVEGTHEVIISKDVFDRVQEQIATRRRYMKDQTTQIFSRPLKCAGCGWSMRFRTKRQIKKPYRHYDCSRYGQLGNQCSAHYVRYDVLYPYVLSRLQFWIKAVHQNEKAIAARLLKPSNSGQEAKHRRAAAEKKRAEKRLAELDSLIARIYEDRTAEVMTARNFSMLSQKYQQEQEALETKILVLNTQLEAAREQTENIEKWLALVKQYADLSELTAEV</sequence>
<dbReference type="GO" id="GO:0003677">
    <property type="term" value="F:DNA binding"/>
    <property type="evidence" value="ECO:0007669"/>
    <property type="project" value="UniProtKB-KW"/>
</dbReference>
<dbReference type="Proteomes" id="UP000004459">
    <property type="component" value="Unassembled WGS sequence"/>
</dbReference>
<dbReference type="PANTHER" id="PTHR30461">
    <property type="entry name" value="DNA-INVERTASE FROM LAMBDOID PROPHAGE"/>
    <property type="match status" value="1"/>
</dbReference>
<name>G9YRP3_FLAPL</name>
<dbReference type="PROSITE" id="PS51737">
    <property type="entry name" value="RECOMBINASE_DNA_BIND"/>
    <property type="match status" value="1"/>
</dbReference>
<dbReference type="PANTHER" id="PTHR30461:SF2">
    <property type="entry name" value="SERINE RECOMBINASE PINE-RELATED"/>
    <property type="match status" value="1"/>
</dbReference>
<evidence type="ECO:0000256" key="3">
    <source>
        <dbReference type="SAM" id="Coils"/>
    </source>
</evidence>
<dbReference type="InterPro" id="IPR038109">
    <property type="entry name" value="DNA_bind_recomb_sf"/>
</dbReference>
<evidence type="ECO:0000313" key="6">
    <source>
        <dbReference type="Proteomes" id="UP000004459"/>
    </source>
</evidence>
<dbReference type="Pfam" id="PF13408">
    <property type="entry name" value="Zn_ribbon_recom"/>
    <property type="match status" value="1"/>
</dbReference>
<feature type="coiled-coil region" evidence="3">
    <location>
        <begin position="239"/>
        <end position="315"/>
    </location>
</feature>
<dbReference type="InterPro" id="IPR025827">
    <property type="entry name" value="Zn_ribbon_recom_dom"/>
</dbReference>
<evidence type="ECO:0000259" key="4">
    <source>
        <dbReference type="PROSITE" id="PS51737"/>
    </source>
</evidence>
<dbReference type="AlphaFoldDB" id="G9YRP3"/>
<evidence type="ECO:0000313" key="5">
    <source>
        <dbReference type="EMBL" id="EHM48954.1"/>
    </source>
</evidence>
<keyword evidence="3" id="KW-0175">Coiled coil</keyword>
<dbReference type="HOGENOM" id="CLU_010686_18_2_9"/>
<dbReference type="InterPro" id="IPR011109">
    <property type="entry name" value="DNA_bind_recombinase_dom"/>
</dbReference>
<accession>G9YRP3</accession>
<dbReference type="GO" id="GO:0000150">
    <property type="term" value="F:DNA strand exchange activity"/>
    <property type="evidence" value="ECO:0007669"/>
    <property type="project" value="InterPro"/>
</dbReference>
<keyword evidence="1" id="KW-0238">DNA-binding</keyword>
<dbReference type="InterPro" id="IPR050639">
    <property type="entry name" value="SSR_resolvase"/>
</dbReference>
<reference evidence="5 6" key="1">
    <citation type="submission" date="2011-08" db="EMBL/GenBank/DDBJ databases">
        <authorList>
            <person name="Weinstock G."/>
            <person name="Sodergren E."/>
            <person name="Clifton S."/>
            <person name="Fulton L."/>
            <person name="Fulton B."/>
            <person name="Courtney L."/>
            <person name="Fronick C."/>
            <person name="Harrison M."/>
            <person name="Strong C."/>
            <person name="Farmer C."/>
            <person name="Delahaunty K."/>
            <person name="Markovic C."/>
            <person name="Hall O."/>
            <person name="Minx P."/>
            <person name="Tomlinson C."/>
            <person name="Mitreva M."/>
            <person name="Hou S."/>
            <person name="Chen J."/>
            <person name="Wollam A."/>
            <person name="Pepin K.H."/>
            <person name="Johnson M."/>
            <person name="Bhonagiri V."/>
            <person name="Zhang X."/>
            <person name="Suruliraj S."/>
            <person name="Warren W."/>
            <person name="Chinwalla A."/>
            <person name="Mardis E.R."/>
            <person name="Wilson R.K."/>
        </authorList>
    </citation>
    <scope>NUCLEOTIDE SEQUENCE [LARGE SCALE GENOMIC DNA]</scope>
    <source>
        <strain evidence="5 6">ATCC 29863</strain>
    </source>
</reference>
<feature type="domain" description="Recombinase" evidence="4">
    <location>
        <begin position="2"/>
        <end position="149"/>
    </location>
</feature>
<organism evidence="5 6">
    <name type="scientific">Flavonifractor plautii ATCC 29863</name>
    <dbReference type="NCBI Taxonomy" id="411475"/>
    <lineage>
        <taxon>Bacteria</taxon>
        <taxon>Bacillati</taxon>
        <taxon>Bacillota</taxon>
        <taxon>Clostridia</taxon>
        <taxon>Eubacteriales</taxon>
        <taxon>Oscillospiraceae</taxon>
        <taxon>Flavonifractor</taxon>
    </lineage>
</organism>
<comment type="caution">
    <text evidence="5">The sequence shown here is derived from an EMBL/GenBank/DDBJ whole genome shotgun (WGS) entry which is preliminary data.</text>
</comment>
<keyword evidence="2" id="KW-0233">DNA recombination</keyword>
<evidence type="ECO:0000256" key="1">
    <source>
        <dbReference type="ARBA" id="ARBA00023125"/>
    </source>
</evidence>
<proteinExistence type="predicted"/>
<dbReference type="EMBL" id="AGCK01000180">
    <property type="protein sequence ID" value="EHM48954.1"/>
    <property type="molecule type" value="Genomic_DNA"/>
</dbReference>
<dbReference type="Gene3D" id="3.90.1750.20">
    <property type="entry name" value="Putative Large Serine Recombinase, Chain B, Domain 2"/>
    <property type="match status" value="1"/>
</dbReference>
<evidence type="ECO:0000256" key="2">
    <source>
        <dbReference type="ARBA" id="ARBA00023172"/>
    </source>
</evidence>
<dbReference type="Pfam" id="PF07508">
    <property type="entry name" value="Recombinase"/>
    <property type="match status" value="1"/>
</dbReference>
<dbReference type="PATRIC" id="fig|411475.3.peg.1899"/>
<protein>
    <submittedName>
        <fullName evidence="5">Recombinase</fullName>
    </submittedName>
</protein>
<gene>
    <name evidence="5" type="ORF">HMPREF0372_02192</name>
</gene>